<organism evidence="1 2">
    <name type="scientific">Sporofaciens musculi</name>
    <dbReference type="NCBI Taxonomy" id="2681861"/>
    <lineage>
        <taxon>Bacteria</taxon>
        <taxon>Bacillati</taxon>
        <taxon>Bacillota</taxon>
        <taxon>Clostridia</taxon>
        <taxon>Lachnospirales</taxon>
        <taxon>Lachnospiraceae</taxon>
        <taxon>Sporofaciens</taxon>
    </lineage>
</organism>
<dbReference type="PANTHER" id="PTHR34817">
    <property type="entry name" value="NUCLEOTIDYLTRANSFERASE"/>
    <property type="match status" value="1"/>
</dbReference>
<dbReference type="EMBL" id="WUQX01000001">
    <property type="protein sequence ID" value="MXP77679.1"/>
    <property type="molecule type" value="Genomic_DNA"/>
</dbReference>
<reference evidence="1 2" key="1">
    <citation type="submission" date="2019-12" db="EMBL/GenBank/DDBJ databases">
        <title>Sporaefaciens musculi gen. nov., sp. nov., a novel bacterium isolated from the caecum of an obese mouse.</title>
        <authorList>
            <person name="Rasmussen T.S."/>
            <person name="Streidl T."/>
            <person name="Hitch T.C.A."/>
            <person name="Wortmann E."/>
            <person name="Deptula P."/>
            <person name="Hansen M."/>
            <person name="Nielsen D.S."/>
            <person name="Clavel T."/>
            <person name="Vogensen F.K."/>
        </authorList>
    </citation>
    <scope>NUCLEOTIDE SEQUENCE [LARGE SCALE GENOMIC DNA]</scope>
    <source>
        <strain evidence="1 2">WCA-9-b2</strain>
    </source>
</reference>
<dbReference type="InterPro" id="IPR018775">
    <property type="entry name" value="RlaP"/>
</dbReference>
<keyword evidence="1" id="KW-0808">Transferase</keyword>
<dbReference type="RefSeq" id="WP_159753182.1">
    <property type="nucleotide sequence ID" value="NZ_WUQX01000001.1"/>
</dbReference>
<protein>
    <submittedName>
        <fullName evidence="1">Nucleotidyltransferase</fullName>
    </submittedName>
</protein>
<dbReference type="Proteomes" id="UP000460412">
    <property type="component" value="Unassembled WGS sequence"/>
</dbReference>
<comment type="caution">
    <text evidence="1">The sequence shown here is derived from an EMBL/GenBank/DDBJ whole genome shotgun (WGS) entry which is preliminary data.</text>
</comment>
<dbReference type="Pfam" id="PF10127">
    <property type="entry name" value="RlaP"/>
    <property type="match status" value="1"/>
</dbReference>
<accession>A0A7X3SKM7</accession>
<dbReference type="GO" id="GO:0016740">
    <property type="term" value="F:transferase activity"/>
    <property type="evidence" value="ECO:0007669"/>
    <property type="project" value="UniProtKB-KW"/>
</dbReference>
<sequence length="345" mass="39968">MNFRALMMTKEYDFLRTNERLGSRIILLGLGGSHAYGTSNENSDVDFRGVTLSLPSDLLGLTRFEQYEDRQTDTVIYSFNKIIRLLLECNPNTCELLGLDEDQYLIKTRLGQELIDHTDLFLTKRAVKSFGGYAGAQLRRLQNAIARDNMEQTERERHILTSVKNALYDFNRRYGTFSNGSIRLYIDEALNPELETEIFVDASYTHLPLRDYEGMWATMSNVVRDYDKIGKRNKKKDDNHLNKHAMHLLRLFMMAFDILEHGQIRTNRRGDLELLMKVRQGGFQKADGTFQAEFYEIVADYERRLEEAAENCTLPAGPDMEKVEAFVEYVNRKSIETGTVQEMFS</sequence>
<dbReference type="PANTHER" id="PTHR34817:SF1">
    <property type="entry name" value="NUCLEOTIDYLTRANSFERASE"/>
    <property type="match status" value="1"/>
</dbReference>
<keyword evidence="2" id="KW-1185">Reference proteome</keyword>
<evidence type="ECO:0000313" key="1">
    <source>
        <dbReference type="EMBL" id="MXP77679.1"/>
    </source>
</evidence>
<dbReference type="AlphaFoldDB" id="A0A7X3SKM7"/>
<name>A0A7X3SKM7_9FIRM</name>
<gene>
    <name evidence="1" type="ORF">GN277_20695</name>
</gene>
<evidence type="ECO:0000313" key="2">
    <source>
        <dbReference type="Proteomes" id="UP000460412"/>
    </source>
</evidence>
<proteinExistence type="predicted"/>